<dbReference type="InterPro" id="IPR025475">
    <property type="entry name" value="DUF4326"/>
</dbReference>
<dbReference type="Pfam" id="PF14216">
    <property type="entry name" value="DUF4326"/>
    <property type="match status" value="1"/>
</dbReference>
<dbReference type="EMBL" id="CAUYUJ010020719">
    <property type="protein sequence ID" value="CAK0900055.1"/>
    <property type="molecule type" value="Genomic_DNA"/>
</dbReference>
<evidence type="ECO:0000313" key="3">
    <source>
        <dbReference type="EMBL" id="CAK0900055.1"/>
    </source>
</evidence>
<gene>
    <name evidence="3" type="ORF">PCOR1329_LOCUS77452</name>
</gene>
<organism evidence="3 4">
    <name type="scientific">Prorocentrum cordatum</name>
    <dbReference type="NCBI Taxonomy" id="2364126"/>
    <lineage>
        <taxon>Eukaryota</taxon>
        <taxon>Sar</taxon>
        <taxon>Alveolata</taxon>
        <taxon>Dinophyceae</taxon>
        <taxon>Prorocentrales</taxon>
        <taxon>Prorocentraceae</taxon>
        <taxon>Prorocentrum</taxon>
    </lineage>
</organism>
<feature type="compositionally biased region" description="Polar residues" evidence="1">
    <location>
        <begin position="1052"/>
        <end position="1064"/>
    </location>
</feature>
<evidence type="ECO:0000256" key="1">
    <source>
        <dbReference type="SAM" id="MobiDB-lite"/>
    </source>
</evidence>
<protein>
    <recommendedName>
        <fullName evidence="2">DUF4326 domain-containing protein</fullName>
    </recommendedName>
</protein>
<reference evidence="3" key="1">
    <citation type="submission" date="2023-10" db="EMBL/GenBank/DDBJ databases">
        <authorList>
            <person name="Chen Y."/>
            <person name="Shah S."/>
            <person name="Dougan E. K."/>
            <person name="Thang M."/>
            <person name="Chan C."/>
        </authorList>
    </citation>
    <scope>NUCLEOTIDE SEQUENCE [LARGE SCALE GENOMIC DNA]</scope>
</reference>
<proteinExistence type="predicted"/>
<comment type="caution">
    <text evidence="3">The sequence shown here is derived from an EMBL/GenBank/DDBJ whole genome shotgun (WGS) entry which is preliminary data.</text>
</comment>
<sequence>MPRDAVIAKFSEHLHANDEMMKRLPEFGGKRLVCHCATSCRCHADVLIEAYSAWADSVGGVESGGGNRHHSDVPIIKVDLATGPGRETLHRLLGDPDVEAVWFAPPGETFCRAREKPIPAQLQQGAGPAPRPLRDGQNPLGTPRLSAAEAAKVSNENQLAEVTAESAANLHGDGNLRAIESPANSWIWKHPALERLAALPGVYDVIFQQCMYGGARDKRAKLLTSSRWLADAMCLLCDKSHKHSSWGACFRDRWGTSSAAECEYPETMCTIAADAFDEDLSHLADAYTAAQKVKDKSKGGEHHVSLGQDAASPWVAVGRQRSKLGHNAVPEFKTVIPARELTVDDVTMCKPIGHAVQLHDGTVVPAGAIPFRSADPEAGGCGGLNFGVPWAPQEFLDLALLAKHPFDAPPAVDDNVAKAVFDLLTTPLGDIRAKLESAKEHWNKQAASLLGAERRLHEEMHPRVKSVLNGKNVLVFKKMLLSAGHVDAGVANDMAAGFKIVGDFVCCGAFPHKPSDKVEEGRPKRWLWEQAPAVRASLEAAAASQHRAADSSIDAEVLKKTRAEVQRGLASGPFSPHQLDEILGPRWVPSRRFGVVQGDKVRPIDDLTASSVNSAATIRDKISWEGVDGVASVAKLWARFMAGPEDMTWTLQSGQVLRGRRQWKDDTLVGKCFDLEEAYKQLAVAPADSDCVVTACAEPGCPGELWYFIAHALRFGARVISEWAEEAFRACADALGFRLKDAKDHAFDVRFPALGVLFDLSQAMGRGELVASNTTQRRESLTALVQGILRTRSLPSAEAARLVGKLQFASSQIFGRCGAAGSWHLRRRTDGKAPGTGVDGVLDGVFRWRLDYLSAARPRIVRLFGALSPLVLFTDGACELEDGVVRGSIGAVLVDPVSRLAEAFGCDVPSVLMQQLTRETGHEQLIGQLEILPMVAARIKWGRIFEQHPGRSVLGFVDNDSARFGLIKGYSPSPASVWLLGEHWRAKEHAGSRAYFSRVPTARNCSDGPSKGRFDSLPSAFGAPVRRVSPPSFAQRLVRRRLNAGGVGGSPESGSLSSTYRGDT</sequence>
<name>A0ABN9XLE9_9DINO</name>
<evidence type="ECO:0000313" key="4">
    <source>
        <dbReference type="Proteomes" id="UP001189429"/>
    </source>
</evidence>
<keyword evidence="4" id="KW-1185">Reference proteome</keyword>
<feature type="domain" description="DUF4326" evidence="2">
    <location>
        <begin position="3"/>
        <end position="49"/>
    </location>
</feature>
<dbReference type="Proteomes" id="UP001189429">
    <property type="component" value="Unassembled WGS sequence"/>
</dbReference>
<evidence type="ECO:0000259" key="2">
    <source>
        <dbReference type="Pfam" id="PF14216"/>
    </source>
</evidence>
<feature type="region of interest" description="Disordered" evidence="1">
    <location>
        <begin position="1044"/>
        <end position="1064"/>
    </location>
</feature>
<accession>A0ABN9XLE9</accession>
<feature type="region of interest" description="Disordered" evidence="1">
    <location>
        <begin position="121"/>
        <end position="142"/>
    </location>
</feature>